<evidence type="ECO:0000256" key="3">
    <source>
        <dbReference type="ARBA" id="ARBA00023163"/>
    </source>
</evidence>
<keyword evidence="3" id="KW-0804">Transcription</keyword>
<keyword evidence="6" id="KW-1185">Reference proteome</keyword>
<dbReference type="Pfam" id="PF00392">
    <property type="entry name" value="GntR"/>
    <property type="match status" value="1"/>
</dbReference>
<reference evidence="5 6" key="1">
    <citation type="submission" date="2021-10" db="EMBL/GenBank/DDBJ databases">
        <title>Anaerobic single-cell dispensing facilitates the cultivation of human gut bacteria.</title>
        <authorList>
            <person name="Afrizal A."/>
        </authorList>
    </citation>
    <scope>NUCLEOTIDE SEQUENCE [LARGE SCALE GENOMIC DNA]</scope>
    <source>
        <strain evidence="5 6">CLA-AA-H246</strain>
    </source>
</reference>
<dbReference type="InterPro" id="IPR036390">
    <property type="entry name" value="WH_DNA-bd_sf"/>
</dbReference>
<dbReference type="SUPFAM" id="SSF46785">
    <property type="entry name" value="Winged helix' DNA-binding domain"/>
    <property type="match status" value="1"/>
</dbReference>
<dbReference type="EMBL" id="JAJEQE010000037">
    <property type="protein sequence ID" value="MCC2149660.1"/>
    <property type="molecule type" value="Genomic_DNA"/>
</dbReference>
<gene>
    <name evidence="5" type="ORF">LKD42_10400</name>
</gene>
<dbReference type="PROSITE" id="PS50949">
    <property type="entry name" value="HTH_GNTR"/>
    <property type="match status" value="1"/>
</dbReference>
<dbReference type="InterPro" id="IPR036388">
    <property type="entry name" value="WH-like_DNA-bd_sf"/>
</dbReference>
<dbReference type="Proteomes" id="UP001299235">
    <property type="component" value="Unassembled WGS sequence"/>
</dbReference>
<evidence type="ECO:0000259" key="4">
    <source>
        <dbReference type="PROSITE" id="PS50949"/>
    </source>
</evidence>
<evidence type="ECO:0000256" key="2">
    <source>
        <dbReference type="ARBA" id="ARBA00023125"/>
    </source>
</evidence>
<accession>A0ABS8EWX6</accession>
<comment type="caution">
    <text evidence="5">The sequence shown here is derived from an EMBL/GenBank/DDBJ whole genome shotgun (WGS) entry which is preliminary data.</text>
</comment>
<dbReference type="RefSeq" id="WP_022118455.1">
    <property type="nucleotide sequence ID" value="NZ_JAJEQE010000037.1"/>
</dbReference>
<keyword evidence="1" id="KW-0805">Transcription regulation</keyword>
<dbReference type="PANTHER" id="PTHR38445">
    <property type="entry name" value="HTH-TYPE TRANSCRIPTIONAL REPRESSOR YTRA"/>
    <property type="match status" value="1"/>
</dbReference>
<organism evidence="5 6">
    <name type="scientific">Hominisplanchenecus faecis</name>
    <dbReference type="NCBI Taxonomy" id="2885351"/>
    <lineage>
        <taxon>Bacteria</taxon>
        <taxon>Bacillati</taxon>
        <taxon>Bacillota</taxon>
        <taxon>Clostridia</taxon>
        <taxon>Lachnospirales</taxon>
        <taxon>Lachnospiraceae</taxon>
        <taxon>Hominisplanchenecus</taxon>
    </lineage>
</organism>
<evidence type="ECO:0000256" key="1">
    <source>
        <dbReference type="ARBA" id="ARBA00023015"/>
    </source>
</evidence>
<dbReference type="Gene3D" id="1.10.10.10">
    <property type="entry name" value="Winged helix-like DNA-binding domain superfamily/Winged helix DNA-binding domain"/>
    <property type="match status" value="1"/>
</dbReference>
<evidence type="ECO:0000313" key="5">
    <source>
        <dbReference type="EMBL" id="MCC2149660.1"/>
    </source>
</evidence>
<keyword evidence="2" id="KW-0238">DNA-binding</keyword>
<dbReference type="CDD" id="cd07377">
    <property type="entry name" value="WHTH_GntR"/>
    <property type="match status" value="1"/>
</dbReference>
<evidence type="ECO:0000313" key="6">
    <source>
        <dbReference type="Proteomes" id="UP001299235"/>
    </source>
</evidence>
<dbReference type="InterPro" id="IPR000524">
    <property type="entry name" value="Tscrpt_reg_HTH_GntR"/>
</dbReference>
<dbReference type="SMART" id="SM00345">
    <property type="entry name" value="HTH_GNTR"/>
    <property type="match status" value="1"/>
</dbReference>
<protein>
    <submittedName>
        <fullName evidence="5">GntR family transcriptional regulator</fullName>
    </submittedName>
</protein>
<dbReference type="PANTHER" id="PTHR38445:SF6">
    <property type="entry name" value="GNTR-FAMILY TRANSCRIPTIONAL REGULATOR"/>
    <property type="match status" value="1"/>
</dbReference>
<sequence length="120" mass="13692">MEYNSSLPIYLQVANLIKRDIVTGKRELGEKLPSVRELAVSYTINPNTVSRVYKELETEGVCFTRRGMGTFVTEDSEKVKNMKEEMAGTLIHEFLEGMQQLGFTKTDVIRILKKKEESGE</sequence>
<name>A0ABS8EWX6_9FIRM</name>
<proteinExistence type="predicted"/>
<feature type="domain" description="HTH gntR-type" evidence="4">
    <location>
        <begin position="7"/>
        <end position="75"/>
    </location>
</feature>